<sequence>MDDFDATQFQKDNVAADAARELANLVFVLDVQEANPGITRLRDWTMAALAPQPGEVCVDVGCGTGADVRRFAELVGPAGRAVGVEPHPGLRAVAAERAFGTSAEFVDGDALALPFEDGSVDVLRCERVFQHLHDPGAAVREFARVLAPGGRVAVVDSDWGSAIWLPMGDPDVRRRYDEAFFARTPNPFAGRYLRPQLRAAGLAVDPDIGSSALVFDEALVANPLMVRINASRAVEEGALTAEEAARLETDLVRAAELGEAFLAVTLFSVVGRKS</sequence>
<reference evidence="2 3" key="1">
    <citation type="submission" date="2018-04" db="EMBL/GenBank/DDBJ databases">
        <title>Genome of Nocardioides gansuensis WSJ-1.</title>
        <authorList>
            <person name="Wu S."/>
            <person name="Wang G."/>
        </authorList>
    </citation>
    <scope>NUCLEOTIDE SEQUENCE [LARGE SCALE GENOMIC DNA]</scope>
    <source>
        <strain evidence="2 3">WSJ-1</strain>
    </source>
</reference>
<feature type="domain" description="Methyltransferase type 11" evidence="1">
    <location>
        <begin position="58"/>
        <end position="153"/>
    </location>
</feature>
<keyword evidence="2" id="KW-0489">Methyltransferase</keyword>
<dbReference type="AlphaFoldDB" id="A0A2T8F7Y4"/>
<keyword evidence="3" id="KW-1185">Reference proteome</keyword>
<evidence type="ECO:0000313" key="2">
    <source>
        <dbReference type="EMBL" id="PVG81828.1"/>
    </source>
</evidence>
<dbReference type="InterPro" id="IPR050508">
    <property type="entry name" value="Methyltransf_Superfamily"/>
</dbReference>
<dbReference type="Pfam" id="PF08241">
    <property type="entry name" value="Methyltransf_11"/>
    <property type="match status" value="1"/>
</dbReference>
<proteinExistence type="predicted"/>
<dbReference type="OrthoDB" id="9795634at2"/>
<dbReference type="GO" id="GO:0008757">
    <property type="term" value="F:S-adenosylmethionine-dependent methyltransferase activity"/>
    <property type="evidence" value="ECO:0007669"/>
    <property type="project" value="InterPro"/>
</dbReference>
<dbReference type="PANTHER" id="PTHR42912:SF93">
    <property type="entry name" value="N6-ADENOSINE-METHYLTRANSFERASE TMT1A"/>
    <property type="match status" value="1"/>
</dbReference>
<dbReference type="Gene3D" id="3.40.50.150">
    <property type="entry name" value="Vaccinia Virus protein VP39"/>
    <property type="match status" value="1"/>
</dbReference>
<dbReference type="Proteomes" id="UP000246018">
    <property type="component" value="Unassembled WGS sequence"/>
</dbReference>
<dbReference type="CDD" id="cd02440">
    <property type="entry name" value="AdoMet_MTases"/>
    <property type="match status" value="1"/>
</dbReference>
<dbReference type="InterPro" id="IPR029063">
    <property type="entry name" value="SAM-dependent_MTases_sf"/>
</dbReference>
<dbReference type="EMBL" id="QDGZ01000007">
    <property type="protein sequence ID" value="PVG81828.1"/>
    <property type="molecule type" value="Genomic_DNA"/>
</dbReference>
<evidence type="ECO:0000259" key="1">
    <source>
        <dbReference type="Pfam" id="PF08241"/>
    </source>
</evidence>
<dbReference type="GO" id="GO:0032259">
    <property type="term" value="P:methylation"/>
    <property type="evidence" value="ECO:0007669"/>
    <property type="project" value="UniProtKB-KW"/>
</dbReference>
<dbReference type="InterPro" id="IPR013216">
    <property type="entry name" value="Methyltransf_11"/>
</dbReference>
<keyword evidence="2" id="KW-0808">Transferase</keyword>
<dbReference type="SUPFAM" id="SSF53335">
    <property type="entry name" value="S-adenosyl-L-methionine-dependent methyltransferases"/>
    <property type="match status" value="1"/>
</dbReference>
<name>A0A2T8F7Y4_9ACTN</name>
<protein>
    <submittedName>
        <fullName evidence="2">SAM-dependent methyltransferase</fullName>
    </submittedName>
</protein>
<evidence type="ECO:0000313" key="3">
    <source>
        <dbReference type="Proteomes" id="UP000246018"/>
    </source>
</evidence>
<organism evidence="2 3">
    <name type="scientific">Nocardioides gansuensis</name>
    <dbReference type="NCBI Taxonomy" id="2138300"/>
    <lineage>
        <taxon>Bacteria</taxon>
        <taxon>Bacillati</taxon>
        <taxon>Actinomycetota</taxon>
        <taxon>Actinomycetes</taxon>
        <taxon>Propionibacteriales</taxon>
        <taxon>Nocardioidaceae</taxon>
        <taxon>Nocardioides</taxon>
    </lineage>
</organism>
<dbReference type="PANTHER" id="PTHR42912">
    <property type="entry name" value="METHYLTRANSFERASE"/>
    <property type="match status" value="1"/>
</dbReference>
<gene>
    <name evidence="2" type="ORF">DDE18_17450</name>
</gene>
<accession>A0A2T8F7Y4</accession>
<comment type="caution">
    <text evidence="2">The sequence shown here is derived from an EMBL/GenBank/DDBJ whole genome shotgun (WGS) entry which is preliminary data.</text>
</comment>